<evidence type="ECO:0000259" key="3">
    <source>
        <dbReference type="PROSITE" id="PS51668"/>
    </source>
</evidence>
<evidence type="ECO:0000256" key="1">
    <source>
        <dbReference type="ARBA" id="ARBA00022691"/>
    </source>
</evidence>
<sequence length="156" mass="17357">MKEINLYAIGRITLADDKVKIILHPPYRSGLKGIEGYSHATLLWWCDGCDDKSSRQTVITSTPYTEDEMGVFATRSPQRPNTIAITTTEILHVDLNAGLLIVSWIDAENGSPVIDIKPYIPSLDRVENPITPGYLSGWPSSLEKSADFDWSSVLTY</sequence>
<evidence type="ECO:0000313" key="5">
    <source>
        <dbReference type="Proteomes" id="UP000427108"/>
    </source>
</evidence>
<evidence type="ECO:0000313" key="4">
    <source>
        <dbReference type="EMBL" id="QGN37896.1"/>
    </source>
</evidence>
<protein>
    <submittedName>
        <fullName evidence="4">tRNA (N6-threonylcarbamoyladenosine(37)-N6)-methyltransferase TrmO</fullName>
    </submittedName>
</protein>
<dbReference type="InterPro" id="IPR023370">
    <property type="entry name" value="TrmO-like_N"/>
</dbReference>
<dbReference type="PANTHER" id="PTHR12818">
    <property type="entry name" value="TRNA (ADENINE(37)-N6)-METHYLTRANSFERASE"/>
    <property type="match status" value="1"/>
</dbReference>
<dbReference type="Proteomes" id="UP000427108">
    <property type="component" value="Chromosome"/>
</dbReference>
<dbReference type="Pfam" id="PF01980">
    <property type="entry name" value="TrmO_N"/>
    <property type="match status" value="1"/>
</dbReference>
<dbReference type="InterPro" id="IPR023368">
    <property type="entry name" value="UPF0066_cons_site"/>
</dbReference>
<evidence type="ECO:0000256" key="2">
    <source>
        <dbReference type="ARBA" id="ARBA00033753"/>
    </source>
</evidence>
<dbReference type="InterPro" id="IPR040372">
    <property type="entry name" value="YaeB-like"/>
</dbReference>
<dbReference type="SUPFAM" id="SSF118196">
    <property type="entry name" value="YaeB-like"/>
    <property type="match status" value="1"/>
</dbReference>
<dbReference type="RefSeq" id="WP_154680318.1">
    <property type="nucleotide sequence ID" value="NZ_CP046115.1"/>
</dbReference>
<proteinExistence type="inferred from homology"/>
<name>A0A6B8MSG4_KLEOX</name>
<accession>A0A6B8MSG4</accession>
<dbReference type="GO" id="GO:0032259">
    <property type="term" value="P:methylation"/>
    <property type="evidence" value="ECO:0007669"/>
    <property type="project" value="UniProtKB-KW"/>
</dbReference>
<keyword evidence="4" id="KW-0808">Transferase</keyword>
<organism evidence="4 5">
    <name type="scientific">Klebsiella oxytoca</name>
    <dbReference type="NCBI Taxonomy" id="571"/>
    <lineage>
        <taxon>Bacteria</taxon>
        <taxon>Pseudomonadati</taxon>
        <taxon>Pseudomonadota</taxon>
        <taxon>Gammaproteobacteria</taxon>
        <taxon>Enterobacterales</taxon>
        <taxon>Enterobacteriaceae</taxon>
        <taxon>Klebsiella/Raoultella group</taxon>
        <taxon>Klebsiella</taxon>
    </lineage>
</organism>
<dbReference type="InterPro" id="IPR036414">
    <property type="entry name" value="YaeB_N_sf"/>
</dbReference>
<dbReference type="Gene3D" id="2.40.30.70">
    <property type="entry name" value="YaeB-like"/>
    <property type="match status" value="1"/>
</dbReference>
<dbReference type="OrthoDB" id="9804309at2"/>
<dbReference type="PROSITE" id="PS51668">
    <property type="entry name" value="TSAA_2"/>
    <property type="match status" value="1"/>
</dbReference>
<reference evidence="4 5" key="1">
    <citation type="submission" date="2019-11" db="EMBL/GenBank/DDBJ databases">
        <title>Isolation and Application of One Kind of P-Hydroxybenzoic Acid Degrading Bacterium in Mitigating Cropping Obstacle of Cucumber.</title>
        <authorList>
            <person name="Wu F."/>
            <person name="An Y."/>
        </authorList>
    </citation>
    <scope>NUCLEOTIDE SEQUENCE [LARGE SCALE GENOMIC DNA]</scope>
    <source>
        <strain evidence="4 5">P620</strain>
    </source>
</reference>
<keyword evidence="4" id="KW-0489">Methyltransferase</keyword>
<dbReference type="PROSITE" id="PS01318">
    <property type="entry name" value="TSAA_1"/>
    <property type="match status" value="1"/>
</dbReference>
<comment type="similarity">
    <text evidence="2">Belongs to the tRNA methyltransferase O family.</text>
</comment>
<dbReference type="EMBL" id="CP046115">
    <property type="protein sequence ID" value="QGN37896.1"/>
    <property type="molecule type" value="Genomic_DNA"/>
</dbReference>
<dbReference type="InterPro" id="IPR036413">
    <property type="entry name" value="YaeB-like_sf"/>
</dbReference>
<gene>
    <name evidence="4" type="ORF">GJ746_11550</name>
</gene>
<dbReference type="CDD" id="cd09281">
    <property type="entry name" value="UPF0066"/>
    <property type="match status" value="1"/>
</dbReference>
<dbReference type="AlphaFoldDB" id="A0A6B8MSG4"/>
<keyword evidence="1" id="KW-0949">S-adenosyl-L-methionine</keyword>
<dbReference type="GO" id="GO:0008168">
    <property type="term" value="F:methyltransferase activity"/>
    <property type="evidence" value="ECO:0007669"/>
    <property type="project" value="UniProtKB-KW"/>
</dbReference>
<dbReference type="PANTHER" id="PTHR12818:SF0">
    <property type="entry name" value="TRNA (ADENINE(37)-N6)-METHYLTRANSFERASE"/>
    <property type="match status" value="1"/>
</dbReference>
<feature type="domain" description="TsaA-like" evidence="3">
    <location>
        <begin position="6"/>
        <end position="128"/>
    </location>
</feature>